<evidence type="ECO:0000313" key="1">
    <source>
        <dbReference type="EMBL" id="MFB0846408.1"/>
    </source>
</evidence>
<evidence type="ECO:0008006" key="3">
    <source>
        <dbReference type="Google" id="ProtNLM"/>
    </source>
</evidence>
<comment type="caution">
    <text evidence="1">The sequence shown here is derived from an EMBL/GenBank/DDBJ whole genome shotgun (WGS) entry which is preliminary data.</text>
</comment>
<dbReference type="EMBL" id="JBHDLN010000021">
    <property type="protein sequence ID" value="MFB0846408.1"/>
    <property type="molecule type" value="Genomic_DNA"/>
</dbReference>
<protein>
    <recommendedName>
        <fullName evidence="3">HTH araC/xylS-type domain-containing protein</fullName>
    </recommendedName>
</protein>
<proteinExistence type="predicted"/>
<organism evidence="1 2">
    <name type="scientific">Paenibacillus oleatilyticus</name>
    <dbReference type="NCBI Taxonomy" id="2594886"/>
    <lineage>
        <taxon>Bacteria</taxon>
        <taxon>Bacillati</taxon>
        <taxon>Bacillota</taxon>
        <taxon>Bacilli</taxon>
        <taxon>Bacillales</taxon>
        <taxon>Paenibacillaceae</taxon>
        <taxon>Paenibacillus</taxon>
    </lineage>
</organism>
<accession>A0ABV4V8K0</accession>
<sequence>MSRGYEQIGVAMTCRSFAEYERMFRLKPSCWRRVRFWTWPQELRRL</sequence>
<reference evidence="1 2" key="1">
    <citation type="submission" date="2024-09" db="EMBL/GenBank/DDBJ databases">
        <authorList>
            <person name="Makale K.P.P."/>
            <person name="Makhzoum A."/>
            <person name="Rantong G."/>
            <person name="Rahube T.O."/>
        </authorList>
    </citation>
    <scope>NUCLEOTIDE SEQUENCE [LARGE SCALE GENOMIC DNA]</scope>
    <source>
        <strain evidence="1 2">KM_D13</strain>
    </source>
</reference>
<gene>
    <name evidence="1" type="ORF">ACEU3E_29850</name>
</gene>
<dbReference type="Proteomes" id="UP001575622">
    <property type="component" value="Unassembled WGS sequence"/>
</dbReference>
<evidence type="ECO:0000313" key="2">
    <source>
        <dbReference type="Proteomes" id="UP001575622"/>
    </source>
</evidence>
<name>A0ABV4V8K0_9BACL</name>
<keyword evidence="2" id="KW-1185">Reference proteome</keyword>
<dbReference type="RefSeq" id="WP_373956373.1">
    <property type="nucleotide sequence ID" value="NZ_JBHDLN010000021.1"/>
</dbReference>